<dbReference type="Proteomes" id="UP000176651">
    <property type="component" value="Unassembled WGS sequence"/>
</dbReference>
<dbReference type="InterPro" id="IPR020598">
    <property type="entry name" value="rRNA_Ade_methylase_Trfase_N"/>
</dbReference>
<sequence length="280" mass="31505">MELTDPATIRTILKEYGMSAQKKLGQHFLIDQAVLSDTIRAAQLTAKDTVLEIGPGLGTLTRALCDQALQVVAIEKDPQMIKAFRLINADLTNVQLLAGNALVLPPKFFTDTLKGNYKLVANLPYYLTSAILRFFLQTKWRPAMMVLMVQREVAERIIATPPDANLLSVAVQFYGQPKLIQTIPARSFWPAPKVDSAIIKIIPHPKALYSINDERKFFRIVKAGFSQRRKQLHNSLSGGLNLSDETVRQALRKSRIASHRRAQTLTLAEWVKLYEKIKIT</sequence>
<dbReference type="InterPro" id="IPR001737">
    <property type="entry name" value="KsgA/Erm"/>
</dbReference>
<evidence type="ECO:0000256" key="6">
    <source>
        <dbReference type="ARBA" id="ARBA00022884"/>
    </source>
</evidence>
<dbReference type="Pfam" id="PF00398">
    <property type="entry name" value="RrnaAD"/>
    <property type="match status" value="1"/>
</dbReference>
<evidence type="ECO:0000256" key="1">
    <source>
        <dbReference type="ARBA" id="ARBA00022490"/>
    </source>
</evidence>
<feature type="binding site" evidence="7 8">
    <location>
        <position position="29"/>
    </location>
    <ligand>
        <name>S-adenosyl-L-methionine</name>
        <dbReference type="ChEBI" id="CHEBI:59789"/>
    </ligand>
</feature>
<accession>A0A1F4NSI5</accession>
<dbReference type="GO" id="GO:0003723">
    <property type="term" value="F:RNA binding"/>
    <property type="evidence" value="ECO:0007669"/>
    <property type="project" value="UniProtKB-UniRule"/>
</dbReference>
<dbReference type="HAMAP" id="MF_00607">
    <property type="entry name" value="16SrRNA_methyltr_A"/>
    <property type="match status" value="1"/>
</dbReference>
<dbReference type="InterPro" id="IPR020596">
    <property type="entry name" value="rRNA_Ade_Mease_Trfase_CS"/>
</dbReference>
<protein>
    <recommendedName>
        <fullName evidence="7">Ribosomal RNA small subunit methyltransferase A</fullName>
        <ecNumber evidence="7">2.1.1.182</ecNumber>
    </recommendedName>
    <alternativeName>
        <fullName evidence="7">16S rRNA (adenine(1518)-N(6)/adenine(1519)-N(6))-dimethyltransferase</fullName>
    </alternativeName>
    <alternativeName>
        <fullName evidence="7">16S rRNA dimethyladenosine transferase</fullName>
    </alternativeName>
    <alternativeName>
        <fullName evidence="7">16S rRNA dimethylase</fullName>
    </alternativeName>
    <alternativeName>
        <fullName evidence="7">S-adenosylmethionine-6-N', N'-adenosyl(rRNA) dimethyltransferase</fullName>
    </alternativeName>
</protein>
<keyword evidence="4 7" id="KW-0808">Transferase</keyword>
<feature type="binding site" evidence="7 8">
    <location>
        <position position="54"/>
    </location>
    <ligand>
        <name>S-adenosyl-L-methionine</name>
        <dbReference type="ChEBI" id="CHEBI:59789"/>
    </ligand>
</feature>
<dbReference type="EC" id="2.1.1.182" evidence="7"/>
<dbReference type="InterPro" id="IPR029063">
    <property type="entry name" value="SAM-dependent_MTases_sf"/>
</dbReference>
<comment type="similarity">
    <text evidence="7">Belongs to the class I-like SAM-binding methyltransferase superfamily. rRNA adenine N(6)-methyltransferase family. RsmA subfamily.</text>
</comment>
<dbReference type="GO" id="GO:0005829">
    <property type="term" value="C:cytosol"/>
    <property type="evidence" value="ECO:0007669"/>
    <property type="project" value="TreeGrafter"/>
</dbReference>
<organism evidence="10 11">
    <name type="scientific">candidate division Kazan bacterium RBG_13_50_9</name>
    <dbReference type="NCBI Taxonomy" id="1798535"/>
    <lineage>
        <taxon>Bacteria</taxon>
        <taxon>Bacteria division Kazan-3B-28</taxon>
    </lineage>
</organism>
<comment type="function">
    <text evidence="7">Specifically dimethylates two adjacent adenosines (A1518 and A1519) in the loop of a conserved hairpin near the 3'-end of 16S rRNA in the 30S particle. May play a critical role in biogenesis of 30S subunits.</text>
</comment>
<comment type="caution">
    <text evidence="10">The sequence shown here is derived from an EMBL/GenBank/DDBJ whole genome shotgun (WGS) entry which is preliminary data.</text>
</comment>
<evidence type="ECO:0000313" key="10">
    <source>
        <dbReference type="EMBL" id="OGB74238.1"/>
    </source>
</evidence>
<evidence type="ECO:0000256" key="3">
    <source>
        <dbReference type="ARBA" id="ARBA00022603"/>
    </source>
</evidence>
<keyword evidence="6 7" id="KW-0694">RNA-binding</keyword>
<keyword evidence="2 7" id="KW-0698">rRNA processing</keyword>
<dbReference type="PROSITE" id="PS51689">
    <property type="entry name" value="SAM_RNA_A_N6_MT"/>
    <property type="match status" value="1"/>
</dbReference>
<feature type="binding site" evidence="7 8">
    <location>
        <position position="75"/>
    </location>
    <ligand>
        <name>S-adenosyl-L-methionine</name>
        <dbReference type="ChEBI" id="CHEBI:59789"/>
    </ligand>
</feature>
<dbReference type="NCBIfam" id="TIGR00755">
    <property type="entry name" value="ksgA"/>
    <property type="match status" value="1"/>
</dbReference>
<dbReference type="CDD" id="cd02440">
    <property type="entry name" value="AdoMet_MTases"/>
    <property type="match status" value="1"/>
</dbReference>
<dbReference type="SMART" id="SM00650">
    <property type="entry name" value="rADc"/>
    <property type="match status" value="1"/>
</dbReference>
<comment type="caution">
    <text evidence="7 8">Lacks conserved residue(s) required for the propagation of feature annotation.</text>
</comment>
<dbReference type="GO" id="GO:0052908">
    <property type="term" value="F:16S rRNA (adenine(1518)-N(6)/adenine(1519)-N(6))-dimethyltransferase activity"/>
    <property type="evidence" value="ECO:0007669"/>
    <property type="project" value="UniProtKB-EC"/>
</dbReference>
<dbReference type="EMBL" id="META01000003">
    <property type="protein sequence ID" value="OGB74238.1"/>
    <property type="molecule type" value="Genomic_DNA"/>
</dbReference>
<dbReference type="Gene3D" id="1.10.8.100">
    <property type="entry name" value="Ribosomal RNA adenine dimethylase-like, domain 2"/>
    <property type="match status" value="1"/>
</dbReference>
<dbReference type="STRING" id="1798535.A2V68_00515"/>
<evidence type="ECO:0000256" key="4">
    <source>
        <dbReference type="ARBA" id="ARBA00022679"/>
    </source>
</evidence>
<dbReference type="PANTHER" id="PTHR11727">
    <property type="entry name" value="DIMETHYLADENOSINE TRANSFERASE"/>
    <property type="match status" value="1"/>
</dbReference>
<dbReference type="SUPFAM" id="SSF53335">
    <property type="entry name" value="S-adenosyl-L-methionine-dependent methyltransferases"/>
    <property type="match status" value="1"/>
</dbReference>
<reference evidence="10 11" key="1">
    <citation type="journal article" date="2016" name="Nat. Commun.">
        <title>Thousands of microbial genomes shed light on interconnected biogeochemical processes in an aquifer system.</title>
        <authorList>
            <person name="Anantharaman K."/>
            <person name="Brown C.T."/>
            <person name="Hug L.A."/>
            <person name="Sharon I."/>
            <person name="Castelle C.J."/>
            <person name="Probst A.J."/>
            <person name="Thomas B.C."/>
            <person name="Singh A."/>
            <person name="Wilkins M.J."/>
            <person name="Karaoz U."/>
            <person name="Brodie E.L."/>
            <person name="Williams K.H."/>
            <person name="Hubbard S.S."/>
            <person name="Banfield J.F."/>
        </authorList>
    </citation>
    <scope>NUCLEOTIDE SEQUENCE [LARGE SCALE GENOMIC DNA]</scope>
</reference>
<keyword evidence="5 7" id="KW-0949">S-adenosyl-L-methionine</keyword>
<dbReference type="PROSITE" id="PS01131">
    <property type="entry name" value="RRNA_A_DIMETH"/>
    <property type="match status" value="1"/>
</dbReference>
<dbReference type="Gene3D" id="3.40.50.150">
    <property type="entry name" value="Vaccinia Virus protein VP39"/>
    <property type="match status" value="1"/>
</dbReference>
<feature type="binding site" evidence="7 8">
    <location>
        <position position="122"/>
    </location>
    <ligand>
        <name>S-adenosyl-L-methionine</name>
        <dbReference type="ChEBI" id="CHEBI:59789"/>
    </ligand>
</feature>
<gene>
    <name evidence="7" type="primary">rsmA</name>
    <name evidence="7" type="synonym">ksgA</name>
    <name evidence="10" type="ORF">A2V68_00515</name>
</gene>
<keyword evidence="3 7" id="KW-0489">Methyltransferase</keyword>
<evidence type="ECO:0000256" key="8">
    <source>
        <dbReference type="PROSITE-ProRule" id="PRU01026"/>
    </source>
</evidence>
<evidence type="ECO:0000256" key="7">
    <source>
        <dbReference type="HAMAP-Rule" id="MF_00607"/>
    </source>
</evidence>
<name>A0A1F4NSI5_UNCK3</name>
<dbReference type="PANTHER" id="PTHR11727:SF7">
    <property type="entry name" value="DIMETHYLADENOSINE TRANSFERASE-RELATED"/>
    <property type="match status" value="1"/>
</dbReference>
<evidence type="ECO:0000259" key="9">
    <source>
        <dbReference type="SMART" id="SM00650"/>
    </source>
</evidence>
<feature type="binding site" evidence="7 8">
    <location>
        <position position="27"/>
    </location>
    <ligand>
        <name>S-adenosyl-L-methionine</name>
        <dbReference type="ChEBI" id="CHEBI:59789"/>
    </ligand>
</feature>
<dbReference type="InterPro" id="IPR023165">
    <property type="entry name" value="rRNA_Ade_diMease-like_C"/>
</dbReference>
<keyword evidence="1 7" id="KW-0963">Cytoplasm</keyword>
<comment type="catalytic activity">
    <reaction evidence="7">
        <text>adenosine(1518)/adenosine(1519) in 16S rRNA + 4 S-adenosyl-L-methionine = N(6)-dimethyladenosine(1518)/N(6)-dimethyladenosine(1519) in 16S rRNA + 4 S-adenosyl-L-homocysteine + 4 H(+)</text>
        <dbReference type="Rhea" id="RHEA:19609"/>
        <dbReference type="Rhea" id="RHEA-COMP:10232"/>
        <dbReference type="Rhea" id="RHEA-COMP:10233"/>
        <dbReference type="ChEBI" id="CHEBI:15378"/>
        <dbReference type="ChEBI" id="CHEBI:57856"/>
        <dbReference type="ChEBI" id="CHEBI:59789"/>
        <dbReference type="ChEBI" id="CHEBI:74411"/>
        <dbReference type="ChEBI" id="CHEBI:74493"/>
        <dbReference type="EC" id="2.1.1.182"/>
    </reaction>
</comment>
<dbReference type="InterPro" id="IPR011530">
    <property type="entry name" value="rRNA_adenine_dimethylase"/>
</dbReference>
<feature type="domain" description="Ribosomal RNA adenine methylase transferase N-terminal" evidence="9">
    <location>
        <begin position="34"/>
        <end position="205"/>
    </location>
</feature>
<proteinExistence type="inferred from homology"/>
<evidence type="ECO:0000256" key="2">
    <source>
        <dbReference type="ARBA" id="ARBA00022552"/>
    </source>
</evidence>
<comment type="subcellular location">
    <subcellularLocation>
        <location evidence="7">Cytoplasm</location>
    </subcellularLocation>
</comment>
<dbReference type="AlphaFoldDB" id="A0A1F4NSI5"/>
<evidence type="ECO:0000256" key="5">
    <source>
        <dbReference type="ARBA" id="ARBA00022691"/>
    </source>
</evidence>
<evidence type="ECO:0000313" key="11">
    <source>
        <dbReference type="Proteomes" id="UP000176651"/>
    </source>
</evidence>